<gene>
    <name evidence="2" type="ORF">g.109127</name>
</gene>
<dbReference type="AlphaFoldDB" id="A0A2S2PWL6"/>
<reference evidence="2" key="1">
    <citation type="submission" date="2018-04" db="EMBL/GenBank/DDBJ databases">
        <title>Transcriptome assembly of Sipha flava.</title>
        <authorList>
            <person name="Scully E.D."/>
            <person name="Geib S.M."/>
            <person name="Palmer N.A."/>
            <person name="Koch K."/>
            <person name="Bradshaw J."/>
            <person name="Heng-Moss T."/>
            <person name="Sarath G."/>
        </authorList>
    </citation>
    <scope>NUCLEOTIDE SEQUENCE</scope>
</reference>
<protein>
    <submittedName>
        <fullName evidence="2">Uncharacterized protein</fullName>
    </submittedName>
</protein>
<dbReference type="EMBL" id="GGMS01000099">
    <property type="protein sequence ID" value="MBY69302.1"/>
    <property type="molecule type" value="Transcribed_RNA"/>
</dbReference>
<accession>A0A2S2PWL6</accession>
<feature type="region of interest" description="Disordered" evidence="1">
    <location>
        <begin position="28"/>
        <end position="95"/>
    </location>
</feature>
<proteinExistence type="predicted"/>
<feature type="compositionally biased region" description="Basic and acidic residues" evidence="1">
    <location>
        <begin position="40"/>
        <end position="50"/>
    </location>
</feature>
<feature type="compositionally biased region" description="Basic residues" evidence="1">
    <location>
        <begin position="70"/>
        <end position="80"/>
    </location>
</feature>
<feature type="compositionally biased region" description="Polar residues" evidence="1">
    <location>
        <begin position="60"/>
        <end position="69"/>
    </location>
</feature>
<evidence type="ECO:0000256" key="1">
    <source>
        <dbReference type="SAM" id="MobiDB-lite"/>
    </source>
</evidence>
<organism evidence="2">
    <name type="scientific">Sipha flava</name>
    <name type="common">yellow sugarcane aphid</name>
    <dbReference type="NCBI Taxonomy" id="143950"/>
    <lineage>
        <taxon>Eukaryota</taxon>
        <taxon>Metazoa</taxon>
        <taxon>Ecdysozoa</taxon>
        <taxon>Arthropoda</taxon>
        <taxon>Hexapoda</taxon>
        <taxon>Insecta</taxon>
        <taxon>Pterygota</taxon>
        <taxon>Neoptera</taxon>
        <taxon>Paraneoptera</taxon>
        <taxon>Hemiptera</taxon>
        <taxon>Sternorrhyncha</taxon>
        <taxon>Aphidomorpha</taxon>
        <taxon>Aphidoidea</taxon>
        <taxon>Aphididae</taxon>
        <taxon>Sipha</taxon>
    </lineage>
</organism>
<name>A0A2S2PWL6_9HEMI</name>
<evidence type="ECO:0000313" key="2">
    <source>
        <dbReference type="EMBL" id="MBY69302.1"/>
    </source>
</evidence>
<sequence length="142" mass="16074">MYIYVYKNQVQNLVLSTATMIVLLPPLDTTAKPTGIHNTVGDKTRDDESHRRPHHRRNQRTAVNNTTRGRQYRSKRQHARRRDDTMTGSNRNDSKTVIRPAAMGTTAKKIICTAAPRTTAKNIIRPAVIRTAALKKMTVNVL</sequence>